<feature type="non-terminal residue" evidence="2">
    <location>
        <position position="1"/>
    </location>
</feature>
<sequence length="310" mass="35162">DRVYHSTIQAKIRFPEVFEVSPAQSAERNASEAEAARCEADALKDVERGGLEQTDAICTSLQARQEVGKLATKPSSRRAADENRPIPSLYPVYLPLRTQHKLLVEVQTILEGACYEFGQRRMQETLQDKGWDCPESVELNIWSNELRRHKQKFVPEDLEGIGKSFEDLLDSSCHLRHTAVHRLRVTAARVEQFMSDAEALCRLMQDEQSAETVARMRRKMQACVEEIKRNKDLLESRLKAIRRDFLWHKAALECREQAAIAQVFSENQECQQAVGSDLNSSLKTTRLDMAVCGASGMQPQSSHHIPADRS</sequence>
<dbReference type="EMBL" id="JAUJLE010000554">
    <property type="protein sequence ID" value="KAK0953421.1"/>
    <property type="molecule type" value="Genomic_DNA"/>
</dbReference>
<name>A0AAN6H1I3_9PEZI</name>
<evidence type="ECO:0000313" key="3">
    <source>
        <dbReference type="Proteomes" id="UP001175353"/>
    </source>
</evidence>
<dbReference type="AlphaFoldDB" id="A0AAN6H1I3"/>
<keyword evidence="1" id="KW-0175">Coiled coil</keyword>
<accession>A0AAN6H1I3</accession>
<evidence type="ECO:0000256" key="1">
    <source>
        <dbReference type="SAM" id="Coils"/>
    </source>
</evidence>
<gene>
    <name evidence="2" type="ORF">LTR91_023861</name>
</gene>
<reference evidence="2" key="1">
    <citation type="submission" date="2023-06" db="EMBL/GenBank/DDBJ databases">
        <title>Black Yeasts Isolated from many extreme environments.</title>
        <authorList>
            <person name="Coleine C."/>
            <person name="Stajich J.E."/>
            <person name="Selbmann L."/>
        </authorList>
    </citation>
    <scope>NUCLEOTIDE SEQUENCE</scope>
    <source>
        <strain evidence="2">CCFEE 5200</strain>
    </source>
</reference>
<organism evidence="2 3">
    <name type="scientific">Friedmanniomyces endolithicus</name>
    <dbReference type="NCBI Taxonomy" id="329885"/>
    <lineage>
        <taxon>Eukaryota</taxon>
        <taxon>Fungi</taxon>
        <taxon>Dikarya</taxon>
        <taxon>Ascomycota</taxon>
        <taxon>Pezizomycotina</taxon>
        <taxon>Dothideomycetes</taxon>
        <taxon>Dothideomycetidae</taxon>
        <taxon>Mycosphaerellales</taxon>
        <taxon>Teratosphaeriaceae</taxon>
        <taxon>Friedmanniomyces</taxon>
    </lineage>
</organism>
<protein>
    <submittedName>
        <fullName evidence="2">Uncharacterized protein</fullName>
    </submittedName>
</protein>
<proteinExistence type="predicted"/>
<evidence type="ECO:0000313" key="2">
    <source>
        <dbReference type="EMBL" id="KAK0953421.1"/>
    </source>
</evidence>
<dbReference type="Proteomes" id="UP001175353">
    <property type="component" value="Unassembled WGS sequence"/>
</dbReference>
<keyword evidence="3" id="KW-1185">Reference proteome</keyword>
<feature type="coiled-coil region" evidence="1">
    <location>
        <begin position="217"/>
        <end position="244"/>
    </location>
</feature>
<comment type="caution">
    <text evidence="2">The sequence shown here is derived from an EMBL/GenBank/DDBJ whole genome shotgun (WGS) entry which is preliminary data.</text>
</comment>